<dbReference type="eggNOG" id="COG5416">
    <property type="taxonomic scope" value="Bacteria"/>
</dbReference>
<gene>
    <name evidence="3" type="ordered locus">Anacy_2947</name>
</gene>
<protein>
    <recommendedName>
        <fullName evidence="5">Lipopolysaccharide assembly protein A domain-containing protein</fullName>
    </recommendedName>
</protein>
<proteinExistence type="predicted"/>
<feature type="compositionally biased region" description="Polar residues" evidence="1">
    <location>
        <begin position="140"/>
        <end position="155"/>
    </location>
</feature>
<feature type="transmembrane region" description="Helical" evidence="2">
    <location>
        <begin position="42"/>
        <end position="64"/>
    </location>
</feature>
<feature type="compositionally biased region" description="Low complexity" evidence="1">
    <location>
        <begin position="156"/>
        <end position="166"/>
    </location>
</feature>
<dbReference type="STRING" id="272123.Anacy_2947"/>
<dbReference type="RefSeq" id="WP_015214999.1">
    <property type="nucleotide sequence ID" value="NC_019771.1"/>
</dbReference>
<keyword evidence="2" id="KW-1133">Transmembrane helix</keyword>
<dbReference type="EMBL" id="CP003659">
    <property type="protein sequence ID" value="AFZ58369.1"/>
    <property type="molecule type" value="Genomic_DNA"/>
</dbReference>
<feature type="compositionally biased region" description="Acidic residues" evidence="1">
    <location>
        <begin position="200"/>
        <end position="215"/>
    </location>
</feature>
<evidence type="ECO:0000313" key="3">
    <source>
        <dbReference type="EMBL" id="AFZ58369.1"/>
    </source>
</evidence>
<dbReference type="HOGENOM" id="CLU_097506_0_0_3"/>
<evidence type="ECO:0008006" key="5">
    <source>
        <dbReference type="Google" id="ProtNLM"/>
    </source>
</evidence>
<dbReference type="Proteomes" id="UP000010474">
    <property type="component" value="Chromosome"/>
</dbReference>
<dbReference type="PATRIC" id="fig|272123.3.peg.3216"/>
<feature type="compositionally biased region" description="Low complexity" evidence="1">
    <location>
        <begin position="90"/>
        <end position="106"/>
    </location>
</feature>
<sequence length="222" mass="24686">MAVIRLILLVVVLGGLTLLLVQNLSPTLPLVFLGMRTQPLPLALWVLLSIAAGAFTSLLIAALFKIANYVSAQQAPKTSFTSNAAPPRVKTTTSKKTTQPTSSPKMPVNPTEYTTSNDFDDWETDPNQGDDWDYQESRRTSSPKTYENQQVPKNASPSDSVYSYSSQEPKNTGVGKTESIYDADYRVIIPPYQPSTTNQTDDDDWDFFEDEDLDDENKPPRQ</sequence>
<keyword evidence="4" id="KW-1185">Reference proteome</keyword>
<dbReference type="OrthoDB" id="428681at2"/>
<feature type="region of interest" description="Disordered" evidence="1">
    <location>
        <begin position="77"/>
        <end position="222"/>
    </location>
</feature>
<reference evidence="4" key="1">
    <citation type="journal article" date="2013" name="Proc. Natl. Acad. Sci. U.S.A.">
        <title>Improving the coverage of the cyanobacterial phylum using diversity-driven genome sequencing.</title>
        <authorList>
            <person name="Shih P.M."/>
            <person name="Wu D."/>
            <person name="Latifi A."/>
            <person name="Axen S.D."/>
            <person name="Fewer D.P."/>
            <person name="Talla E."/>
            <person name="Calteau A."/>
            <person name="Cai F."/>
            <person name="Tandeau de Marsac N."/>
            <person name="Rippka R."/>
            <person name="Herdman M."/>
            <person name="Sivonen K."/>
            <person name="Coursin T."/>
            <person name="Laurent T."/>
            <person name="Goodwin L."/>
            <person name="Nolan M."/>
            <person name="Davenport K.W."/>
            <person name="Han C.S."/>
            <person name="Rubin E.M."/>
            <person name="Eisen J.A."/>
            <person name="Woyke T."/>
            <person name="Gugger M."/>
            <person name="Kerfeld C.A."/>
        </authorList>
    </citation>
    <scope>NUCLEOTIDE SEQUENCE [LARGE SCALE GENOMIC DNA]</scope>
    <source>
        <strain evidence="4">ATCC 27899 / PCC 7122</strain>
    </source>
</reference>
<dbReference type="AlphaFoldDB" id="K9ZHY4"/>
<accession>K9ZHY4</accession>
<organism evidence="3 4">
    <name type="scientific">Anabaena cylindrica (strain ATCC 27899 / PCC 7122)</name>
    <dbReference type="NCBI Taxonomy" id="272123"/>
    <lineage>
        <taxon>Bacteria</taxon>
        <taxon>Bacillati</taxon>
        <taxon>Cyanobacteriota</taxon>
        <taxon>Cyanophyceae</taxon>
        <taxon>Nostocales</taxon>
        <taxon>Nostocaceae</taxon>
        <taxon>Anabaena</taxon>
    </lineage>
</organism>
<evidence type="ECO:0000256" key="1">
    <source>
        <dbReference type="SAM" id="MobiDB-lite"/>
    </source>
</evidence>
<feature type="compositionally biased region" description="Acidic residues" evidence="1">
    <location>
        <begin position="118"/>
        <end position="134"/>
    </location>
</feature>
<keyword evidence="2" id="KW-0472">Membrane</keyword>
<evidence type="ECO:0000313" key="4">
    <source>
        <dbReference type="Proteomes" id="UP000010474"/>
    </source>
</evidence>
<keyword evidence="2" id="KW-0812">Transmembrane</keyword>
<name>K9ZHY4_ANACC</name>
<evidence type="ECO:0000256" key="2">
    <source>
        <dbReference type="SAM" id="Phobius"/>
    </source>
</evidence>
<dbReference type="KEGG" id="acy:Anacy_2947"/>